<dbReference type="InterPro" id="IPR050377">
    <property type="entry name" value="Radical_SAM_PqqE_MftC-like"/>
</dbReference>
<dbReference type="CDD" id="cd01335">
    <property type="entry name" value="Radical_SAM"/>
    <property type="match status" value="1"/>
</dbReference>
<comment type="caution">
    <text evidence="6">The sequence shown here is derived from an EMBL/GenBank/DDBJ whole genome shotgun (WGS) entry which is preliminary data.</text>
</comment>
<dbReference type="SFLD" id="SFLDS00029">
    <property type="entry name" value="Radical_SAM"/>
    <property type="match status" value="1"/>
</dbReference>
<evidence type="ECO:0000313" key="6">
    <source>
        <dbReference type="EMBL" id="KKQ50058.1"/>
    </source>
</evidence>
<dbReference type="PANTHER" id="PTHR11228:SF7">
    <property type="entry name" value="PQQA PEPTIDE CYCLASE"/>
    <property type="match status" value="1"/>
</dbReference>
<evidence type="ECO:0000256" key="2">
    <source>
        <dbReference type="ARBA" id="ARBA00022723"/>
    </source>
</evidence>
<proteinExistence type="predicted"/>
<keyword evidence="4" id="KW-0411">Iron-sulfur</keyword>
<evidence type="ECO:0000256" key="3">
    <source>
        <dbReference type="ARBA" id="ARBA00023004"/>
    </source>
</evidence>
<dbReference type="InterPro" id="IPR058240">
    <property type="entry name" value="rSAM_sf"/>
</dbReference>
<dbReference type="AlphaFoldDB" id="A0A0G0I3Z1"/>
<dbReference type="Pfam" id="PF04055">
    <property type="entry name" value="Radical_SAM"/>
    <property type="match status" value="1"/>
</dbReference>
<feature type="domain" description="Radical SAM core" evidence="5">
    <location>
        <begin position="6"/>
        <end position="230"/>
    </location>
</feature>
<dbReference type="EMBL" id="LBTX01000009">
    <property type="protein sequence ID" value="KKQ50058.1"/>
    <property type="molecule type" value="Genomic_DNA"/>
</dbReference>
<dbReference type="SUPFAM" id="SSF102114">
    <property type="entry name" value="Radical SAM enzymes"/>
    <property type="match status" value="1"/>
</dbReference>
<evidence type="ECO:0000256" key="4">
    <source>
        <dbReference type="ARBA" id="ARBA00023014"/>
    </source>
</evidence>
<dbReference type="InterPro" id="IPR013785">
    <property type="entry name" value="Aldolase_TIM"/>
</dbReference>
<keyword evidence="1" id="KW-0949">S-adenosyl-L-methionine</keyword>
<dbReference type="SFLD" id="SFLDG01067">
    <property type="entry name" value="SPASM/twitch_domain_containing"/>
    <property type="match status" value="1"/>
</dbReference>
<dbReference type="CDD" id="cd21109">
    <property type="entry name" value="SPASM"/>
    <property type="match status" value="1"/>
</dbReference>
<evidence type="ECO:0000256" key="1">
    <source>
        <dbReference type="ARBA" id="ARBA00022691"/>
    </source>
</evidence>
<dbReference type="Gene3D" id="3.20.20.70">
    <property type="entry name" value="Aldolase class I"/>
    <property type="match status" value="1"/>
</dbReference>
<dbReference type="GO" id="GO:0051536">
    <property type="term" value="F:iron-sulfur cluster binding"/>
    <property type="evidence" value="ECO:0007669"/>
    <property type="project" value="UniProtKB-KW"/>
</dbReference>
<name>A0A0G0I3Z1_9BACT</name>
<dbReference type="GO" id="GO:0046872">
    <property type="term" value="F:metal ion binding"/>
    <property type="evidence" value="ECO:0007669"/>
    <property type="project" value="UniProtKB-KW"/>
</dbReference>
<reference evidence="6 7" key="1">
    <citation type="journal article" date="2015" name="Nature">
        <title>rRNA introns, odd ribosomes, and small enigmatic genomes across a large radiation of phyla.</title>
        <authorList>
            <person name="Brown C.T."/>
            <person name="Hug L.A."/>
            <person name="Thomas B.C."/>
            <person name="Sharon I."/>
            <person name="Castelle C.J."/>
            <person name="Singh A."/>
            <person name="Wilkins M.J."/>
            <person name="Williams K.H."/>
            <person name="Banfield J.F."/>
        </authorList>
    </citation>
    <scope>NUCLEOTIDE SEQUENCE [LARGE SCALE GENOMIC DNA]</scope>
</reference>
<evidence type="ECO:0000313" key="7">
    <source>
        <dbReference type="Proteomes" id="UP000034231"/>
    </source>
</evidence>
<dbReference type="Proteomes" id="UP000034231">
    <property type="component" value="Unassembled WGS sequence"/>
</dbReference>
<gene>
    <name evidence="6" type="ORF">US68_C0009G0013</name>
</gene>
<dbReference type="PANTHER" id="PTHR11228">
    <property type="entry name" value="RADICAL SAM DOMAIN PROTEIN"/>
    <property type="match status" value="1"/>
</dbReference>
<dbReference type="PROSITE" id="PS51918">
    <property type="entry name" value="RADICAL_SAM"/>
    <property type="match status" value="1"/>
</dbReference>
<organism evidence="6 7">
    <name type="scientific">Candidatus Shapirobacteria bacterium GW2011_GWE1_38_10</name>
    <dbReference type="NCBI Taxonomy" id="1618488"/>
    <lineage>
        <taxon>Bacteria</taxon>
        <taxon>Candidatus Shapironibacteriota</taxon>
    </lineage>
</organism>
<protein>
    <submittedName>
        <fullName evidence="6">Heme biosynthesis protein</fullName>
    </submittedName>
</protein>
<dbReference type="GO" id="GO:0003824">
    <property type="term" value="F:catalytic activity"/>
    <property type="evidence" value="ECO:0007669"/>
    <property type="project" value="InterPro"/>
</dbReference>
<sequence>MLKAILTKNSPLYVQFYVSKYCHQNCKMCNIVESNSDLVPFESKNINKIADNLVKIGAGVVLLTGGEPLLRGDIDKIVKVFKSKGLDVRMQSAGLISKKDLLKRCVKNGARDINISLDSLDEGLSDKINGAKGSWRNAIKSIALVSKIFPKNNSICALGCVLSPYNIDEIEYLLEFATKIGWWVSLVPAHVNKSGEVLKFRSQDKSFSFDKKSAIKVSQLIKRLKAMKKEGYLLFDSNDYLDSMENYVNQGRVTWRENEVCDSPNLYFAILPDASFAPCCDYRFSEKVYLYDNKFPKIFNSRKFRQDVDCITKKCKGCNYGSYPEISLSVRSGSTFWERLLLNFKSKRVGLKSFSEKELFDLIKRIKGNNSKYYNKIITSK</sequence>
<accession>A0A0G0I3Z1</accession>
<keyword evidence="2" id="KW-0479">Metal-binding</keyword>
<dbReference type="InterPro" id="IPR007197">
    <property type="entry name" value="rSAM"/>
</dbReference>
<evidence type="ECO:0000259" key="5">
    <source>
        <dbReference type="PROSITE" id="PS51918"/>
    </source>
</evidence>
<keyword evidence="3" id="KW-0408">Iron</keyword>